<feature type="compositionally biased region" description="Polar residues" evidence="1">
    <location>
        <begin position="12"/>
        <end position="21"/>
    </location>
</feature>
<organism evidence="2 3">
    <name type="scientific">Meganyctiphanes norvegica</name>
    <name type="common">Northern krill</name>
    <name type="synonym">Thysanopoda norvegica</name>
    <dbReference type="NCBI Taxonomy" id="48144"/>
    <lineage>
        <taxon>Eukaryota</taxon>
        <taxon>Metazoa</taxon>
        <taxon>Ecdysozoa</taxon>
        <taxon>Arthropoda</taxon>
        <taxon>Crustacea</taxon>
        <taxon>Multicrustacea</taxon>
        <taxon>Malacostraca</taxon>
        <taxon>Eumalacostraca</taxon>
        <taxon>Eucarida</taxon>
        <taxon>Euphausiacea</taxon>
        <taxon>Euphausiidae</taxon>
        <taxon>Meganyctiphanes</taxon>
    </lineage>
</organism>
<accession>A0AAV2SWM2</accession>
<dbReference type="Proteomes" id="UP001497623">
    <property type="component" value="Unassembled WGS sequence"/>
</dbReference>
<comment type="caution">
    <text evidence="2">The sequence shown here is derived from an EMBL/GenBank/DDBJ whole genome shotgun (WGS) entry which is preliminary data.</text>
</comment>
<evidence type="ECO:0000313" key="2">
    <source>
        <dbReference type="EMBL" id="CAL4249215.1"/>
    </source>
</evidence>
<protein>
    <submittedName>
        <fullName evidence="2">Uncharacterized protein</fullName>
    </submittedName>
</protein>
<keyword evidence="3" id="KW-1185">Reference proteome</keyword>
<name>A0AAV2SWM2_MEGNR</name>
<feature type="compositionally biased region" description="Basic and acidic residues" evidence="1">
    <location>
        <begin position="22"/>
        <end position="48"/>
    </location>
</feature>
<proteinExistence type="predicted"/>
<feature type="compositionally biased region" description="Basic and acidic residues" evidence="1">
    <location>
        <begin position="105"/>
        <end position="126"/>
    </location>
</feature>
<gene>
    <name evidence="2" type="ORF">MNOR_LOCUS41520</name>
</gene>
<evidence type="ECO:0000256" key="1">
    <source>
        <dbReference type="SAM" id="MobiDB-lite"/>
    </source>
</evidence>
<evidence type="ECO:0000313" key="3">
    <source>
        <dbReference type="Proteomes" id="UP001497623"/>
    </source>
</evidence>
<dbReference type="AlphaFoldDB" id="A0AAV2SWM2"/>
<reference evidence="2 3" key="1">
    <citation type="submission" date="2024-05" db="EMBL/GenBank/DDBJ databases">
        <authorList>
            <person name="Wallberg A."/>
        </authorList>
    </citation>
    <scope>NUCLEOTIDE SEQUENCE [LARGE SCALE GENOMIC DNA]</scope>
</reference>
<feature type="non-terminal residue" evidence="2">
    <location>
        <position position="1"/>
    </location>
</feature>
<feature type="compositionally biased region" description="Basic and acidic residues" evidence="1">
    <location>
        <begin position="65"/>
        <end position="77"/>
    </location>
</feature>
<dbReference type="EMBL" id="CAXKWB010156414">
    <property type="protein sequence ID" value="CAL4249215.1"/>
    <property type="molecule type" value="Genomic_DNA"/>
</dbReference>
<sequence length="126" mass="14340">SQAYTHRVNEGSILSGSGSSNRGHDQNKYYKQAWDDLQHNTGEDDSKTNKKPKPLARTETLDYPTDGHPKISRKETLDNPGFRSHRSIGTTITVDDLSTVYVPPEHGDGKHTEHKDWNQRNKSDRR</sequence>
<feature type="region of interest" description="Disordered" evidence="1">
    <location>
        <begin position="1"/>
        <end position="126"/>
    </location>
</feature>